<feature type="transmembrane region" description="Helical" evidence="1">
    <location>
        <begin position="81"/>
        <end position="100"/>
    </location>
</feature>
<organism evidence="2 3">
    <name type="scientific">Flaviaesturariibacter aridisoli</name>
    <dbReference type="NCBI Taxonomy" id="2545761"/>
    <lineage>
        <taxon>Bacteria</taxon>
        <taxon>Pseudomonadati</taxon>
        <taxon>Bacteroidota</taxon>
        <taxon>Chitinophagia</taxon>
        <taxon>Chitinophagales</taxon>
        <taxon>Chitinophagaceae</taxon>
        <taxon>Flaviaestuariibacter</taxon>
    </lineage>
</organism>
<evidence type="ECO:0000256" key="1">
    <source>
        <dbReference type="SAM" id="Phobius"/>
    </source>
</evidence>
<sequence length="182" mass="19192">MELSCPDCGHSIPPQHINVITDLAQCPACGALHRLSSLAPAPGVPAAVRQEPPPGSALQLSRGLDGVEVHLPRRRAGCGTFFFMGFALFWLSFVAVWTVLAASASGFFALFSILFWLIGGGLLLAAVNFMTENANGTGYPQPATHRQKAAPVFEAPFLRSPRHPGDPPRGAAQQAAFFAATG</sequence>
<reference evidence="2 3" key="1">
    <citation type="submission" date="2019-03" db="EMBL/GenBank/DDBJ databases">
        <authorList>
            <person name="Kim M.K.M."/>
        </authorList>
    </citation>
    <scope>NUCLEOTIDE SEQUENCE [LARGE SCALE GENOMIC DNA]</scope>
    <source>
        <strain evidence="2 3">17J68-15</strain>
    </source>
</reference>
<comment type="caution">
    <text evidence="2">The sequence shown here is derived from an EMBL/GenBank/DDBJ whole genome shotgun (WGS) entry which is preliminary data.</text>
</comment>
<accession>A0A4R4E0C9</accession>
<evidence type="ECO:0000313" key="2">
    <source>
        <dbReference type="EMBL" id="TCZ68646.1"/>
    </source>
</evidence>
<dbReference type="Proteomes" id="UP000295164">
    <property type="component" value="Unassembled WGS sequence"/>
</dbReference>
<keyword evidence="1" id="KW-0472">Membrane</keyword>
<keyword evidence="1" id="KW-0812">Transmembrane</keyword>
<protein>
    <submittedName>
        <fullName evidence="2">Uncharacterized protein</fullName>
    </submittedName>
</protein>
<gene>
    <name evidence="2" type="ORF">E0486_13595</name>
</gene>
<dbReference type="AlphaFoldDB" id="A0A4R4E0C9"/>
<proteinExistence type="predicted"/>
<evidence type="ECO:0000313" key="3">
    <source>
        <dbReference type="Proteomes" id="UP000295164"/>
    </source>
</evidence>
<keyword evidence="3" id="KW-1185">Reference proteome</keyword>
<keyword evidence="1" id="KW-1133">Transmembrane helix</keyword>
<name>A0A4R4E0C9_9BACT</name>
<dbReference type="OrthoDB" id="277787at2"/>
<dbReference type="RefSeq" id="WP_131852725.1">
    <property type="nucleotide sequence ID" value="NZ_SKFH01000025.1"/>
</dbReference>
<feature type="transmembrane region" description="Helical" evidence="1">
    <location>
        <begin position="106"/>
        <end position="127"/>
    </location>
</feature>
<dbReference type="EMBL" id="SKFH01000025">
    <property type="protein sequence ID" value="TCZ68646.1"/>
    <property type="molecule type" value="Genomic_DNA"/>
</dbReference>